<dbReference type="SUPFAM" id="SSF50729">
    <property type="entry name" value="PH domain-like"/>
    <property type="match status" value="1"/>
</dbReference>
<dbReference type="Proteomes" id="UP000325113">
    <property type="component" value="Unassembled WGS sequence"/>
</dbReference>
<comment type="caution">
    <text evidence="4">The sequence shown here is derived from an EMBL/GenBank/DDBJ whole genome shotgun (WGS) entry which is preliminary data.</text>
</comment>
<feature type="compositionally biased region" description="Low complexity" evidence="1">
    <location>
        <begin position="8"/>
        <end position="44"/>
    </location>
</feature>
<evidence type="ECO:0000259" key="2">
    <source>
        <dbReference type="PROSITE" id="PS50003"/>
    </source>
</evidence>
<dbReference type="Gene3D" id="2.20.70.10">
    <property type="match status" value="1"/>
</dbReference>
<feature type="compositionally biased region" description="Gly residues" evidence="1">
    <location>
        <begin position="45"/>
        <end position="61"/>
    </location>
</feature>
<dbReference type="CDD" id="cd00201">
    <property type="entry name" value="WW"/>
    <property type="match status" value="1"/>
</dbReference>
<gene>
    <name evidence="4" type="ORF">FNF31_00713</name>
</gene>
<protein>
    <recommendedName>
        <fullName evidence="6">WW domain-containing protein</fullName>
    </recommendedName>
</protein>
<dbReference type="InterPro" id="IPR001202">
    <property type="entry name" value="WW_dom"/>
</dbReference>
<feature type="region of interest" description="Disordered" evidence="1">
    <location>
        <begin position="133"/>
        <end position="169"/>
    </location>
</feature>
<feature type="region of interest" description="Disordered" evidence="1">
    <location>
        <begin position="1"/>
        <end position="75"/>
    </location>
</feature>
<dbReference type="SUPFAM" id="SSF51045">
    <property type="entry name" value="WW domain"/>
    <property type="match status" value="1"/>
</dbReference>
<evidence type="ECO:0000256" key="1">
    <source>
        <dbReference type="SAM" id="MobiDB-lite"/>
    </source>
</evidence>
<feature type="region of interest" description="Disordered" evidence="1">
    <location>
        <begin position="274"/>
        <end position="314"/>
    </location>
</feature>
<dbReference type="InterPro" id="IPR001849">
    <property type="entry name" value="PH_domain"/>
</dbReference>
<dbReference type="InterPro" id="IPR036020">
    <property type="entry name" value="WW_dom_sf"/>
</dbReference>
<dbReference type="PROSITE" id="PS50003">
    <property type="entry name" value="PH_DOMAIN"/>
    <property type="match status" value="1"/>
</dbReference>
<dbReference type="SMART" id="SM00233">
    <property type="entry name" value="PH"/>
    <property type="match status" value="1"/>
</dbReference>
<dbReference type="AlphaFoldDB" id="A0A5A8DR66"/>
<proteinExistence type="predicted"/>
<dbReference type="PROSITE" id="PS50020">
    <property type="entry name" value="WW_DOMAIN_2"/>
    <property type="match status" value="1"/>
</dbReference>
<dbReference type="EMBL" id="VLTM01000004">
    <property type="protein sequence ID" value="KAA0167778.1"/>
    <property type="molecule type" value="Genomic_DNA"/>
</dbReference>
<organism evidence="4 5">
    <name type="scientific">Cafeteria roenbergensis</name>
    <name type="common">Marine flagellate</name>
    <dbReference type="NCBI Taxonomy" id="33653"/>
    <lineage>
        <taxon>Eukaryota</taxon>
        <taxon>Sar</taxon>
        <taxon>Stramenopiles</taxon>
        <taxon>Bigyra</taxon>
        <taxon>Opalozoa</taxon>
        <taxon>Bicosoecida</taxon>
        <taxon>Cafeteriaceae</taxon>
        <taxon>Cafeteria</taxon>
    </lineage>
</organism>
<feature type="domain" description="PH" evidence="2">
    <location>
        <begin position="209"/>
        <end position="430"/>
    </location>
</feature>
<evidence type="ECO:0000259" key="3">
    <source>
        <dbReference type="PROSITE" id="PS50020"/>
    </source>
</evidence>
<name>A0A5A8DR66_CAFRO</name>
<sequence length="435" mass="44143">MSDEEASGAGRPAAEPALAALAGSPAGSGTASRRTSAGSRSVGGARRGGSIGRASAGGGSGAASLLDEDEREWPEWVEVQDEDVGLPYYFNTITGESLWEKPAAMIEQEAFDALQAEGDPAVLAALEQDQGIADTGAGAGAGAGAGSNSPPRRRFQWAESEDLPPPPAHRGVSKVYGSVLASKGAALPRFAFLGVPVSSLVPAVPVRPLAHRSGPLFKHGGRGAFGRRWQRRWFVLQGRVLRYYKQPQARVQSATDKMESVARDQLAFYSSRGKGAAGADAKQRQGGAGARRGIQSEGAKGPGGMAEGSGGGAFASPAGTAEAAAALRASAAPAGGSSPLAKGSGIGVQGSHSQRAALESVLAAGGVGDSPLRALPLYGGWIRDVPDGCRGARAHSFLLLAGEGAKVYELAAASEGDKRAWILALCGAGCRMLPL</sequence>
<reference evidence="4 5" key="1">
    <citation type="submission" date="2019-07" db="EMBL/GenBank/DDBJ databases">
        <title>Genomes of Cafeteria roenbergensis.</title>
        <authorList>
            <person name="Fischer M.G."/>
            <person name="Hackl T."/>
            <person name="Roman M."/>
        </authorList>
    </citation>
    <scope>NUCLEOTIDE SEQUENCE [LARGE SCALE GENOMIC DNA]</scope>
    <source>
        <strain evidence="4 5">Cflag</strain>
    </source>
</reference>
<accession>A0A5A8DR66</accession>
<dbReference type="Pfam" id="PF00397">
    <property type="entry name" value="WW"/>
    <property type="match status" value="1"/>
</dbReference>
<evidence type="ECO:0008006" key="6">
    <source>
        <dbReference type="Google" id="ProtNLM"/>
    </source>
</evidence>
<dbReference type="InterPro" id="IPR011993">
    <property type="entry name" value="PH-like_dom_sf"/>
</dbReference>
<evidence type="ECO:0000313" key="4">
    <source>
        <dbReference type="EMBL" id="KAA0167778.1"/>
    </source>
</evidence>
<feature type="domain" description="WW" evidence="3">
    <location>
        <begin position="74"/>
        <end position="104"/>
    </location>
</feature>
<dbReference type="SMART" id="SM00456">
    <property type="entry name" value="WW"/>
    <property type="match status" value="1"/>
</dbReference>
<dbReference type="Gene3D" id="2.30.29.30">
    <property type="entry name" value="Pleckstrin-homology domain (PH domain)/Phosphotyrosine-binding domain (PTB)"/>
    <property type="match status" value="1"/>
</dbReference>
<feature type="compositionally biased region" description="Gly residues" evidence="1">
    <location>
        <begin position="300"/>
        <end position="313"/>
    </location>
</feature>
<evidence type="ECO:0000313" key="5">
    <source>
        <dbReference type="Proteomes" id="UP000325113"/>
    </source>
</evidence>